<dbReference type="EMBL" id="KU963261">
    <property type="protein sequence ID" value="AMS03663.1"/>
    <property type="molecule type" value="Genomic_DNA"/>
</dbReference>
<dbReference type="Proteomes" id="UP000203938">
    <property type="component" value="Segment"/>
</dbReference>
<dbReference type="RefSeq" id="YP_009302785.1">
    <property type="nucleotide sequence ID" value="NC_031247.1"/>
</dbReference>
<sequence>MASTYTDAHRNACAAAIAALGNRVGLYTSAGARVGTVYADTTWGAAAKVTEDGFDWGKVNGSQVTITVPAGTVADGTQITRYGIHNGTTLLRSEDLPVGLTINDGDVAFSVDVTPSFRYRGI</sequence>
<reference evidence="2" key="1">
    <citation type="submission" date="2016-03" db="EMBL/GenBank/DDBJ databases">
        <authorList>
            <person name="Berryman E.N."/>
            <person name="Forrest K.M."/>
            <person name="McHale L."/>
            <person name="Wertz A.T."/>
            <person name="Zhuang Z."/>
            <person name="Kasturiarachi N.S."/>
            <person name="Pressimone C.A."/>
            <person name="Schiebel J.G."/>
            <person name="Furbee E.C."/>
            <person name="Grubb S.R."/>
            <person name="Warner M.H."/>
            <person name="Montgomery M.T."/>
            <person name="Garlena R.A."/>
            <person name="Russell D.A."/>
            <person name="Pope W.H."/>
            <person name="Jacobs-Sera D."/>
            <person name="Hendrix R.W."/>
            <person name="Hatfull G.F."/>
        </authorList>
    </citation>
    <scope>NUCLEOTIDE SEQUENCE [LARGE SCALE GENOMIC DNA]</scope>
</reference>
<evidence type="ECO:0000313" key="1">
    <source>
        <dbReference type="EMBL" id="AMS03663.1"/>
    </source>
</evidence>
<gene>
    <name evidence="1" type="primary">28</name>
    <name evidence="1" type="ORF">SEA_BETTERKATZ_28</name>
</gene>
<name>A0A142KC30_9CAUD</name>
<proteinExistence type="predicted"/>
<keyword evidence="2" id="KW-1185">Reference proteome</keyword>
<organism evidence="1 2">
    <name type="scientific">Gordonia phage BetterKatz</name>
    <dbReference type="NCBI Taxonomy" id="1821551"/>
    <lineage>
        <taxon>Viruses</taxon>
        <taxon>Duplodnaviria</taxon>
        <taxon>Heunggongvirae</taxon>
        <taxon>Uroviricota</taxon>
        <taxon>Caudoviricetes</taxon>
        <taxon>Betterkatzvirus</taxon>
        <taxon>Betterkatzvirus betterkatz</taxon>
    </lineage>
</organism>
<dbReference type="OrthoDB" id="24013at10239"/>
<dbReference type="GeneID" id="29125593"/>
<protein>
    <submittedName>
        <fullName evidence="1">Uncharacterized protein</fullName>
    </submittedName>
</protein>
<evidence type="ECO:0000313" key="2">
    <source>
        <dbReference type="Proteomes" id="UP000203938"/>
    </source>
</evidence>
<accession>A0A142KC30</accession>
<dbReference type="KEGG" id="vg:29125593"/>